<keyword evidence="2" id="KW-0324">Glycolysis</keyword>
<evidence type="ECO:0000313" key="5">
    <source>
        <dbReference type="Proteomes" id="UP000518266"/>
    </source>
</evidence>
<protein>
    <recommendedName>
        <fullName evidence="6">Glucose-6-phosphate isomerase</fullName>
    </recommendedName>
</protein>
<dbReference type="GO" id="GO:0005829">
    <property type="term" value="C:cytosol"/>
    <property type="evidence" value="ECO:0007669"/>
    <property type="project" value="TreeGrafter"/>
</dbReference>
<dbReference type="OrthoDB" id="5831190at2759"/>
<evidence type="ECO:0000256" key="3">
    <source>
        <dbReference type="ARBA" id="ARBA00023235"/>
    </source>
</evidence>
<proteinExistence type="predicted"/>
<dbReference type="GO" id="GO:0048029">
    <property type="term" value="F:monosaccharide binding"/>
    <property type="evidence" value="ECO:0007669"/>
    <property type="project" value="TreeGrafter"/>
</dbReference>
<dbReference type="SUPFAM" id="SSF53697">
    <property type="entry name" value="SIS domain"/>
    <property type="match status" value="1"/>
</dbReference>
<dbReference type="InterPro" id="IPR046348">
    <property type="entry name" value="SIS_dom_sf"/>
</dbReference>
<evidence type="ECO:0000256" key="1">
    <source>
        <dbReference type="ARBA" id="ARBA00022432"/>
    </source>
</evidence>
<keyword evidence="1" id="KW-0312">Gluconeogenesis</keyword>
<dbReference type="Gene3D" id="3.40.50.10490">
    <property type="entry name" value="Glucose-6-phosphate isomerase like protein, domain 1"/>
    <property type="match status" value="1"/>
</dbReference>
<keyword evidence="5" id="KW-1185">Reference proteome</keyword>
<dbReference type="GO" id="GO:0097367">
    <property type="term" value="F:carbohydrate derivative binding"/>
    <property type="evidence" value="ECO:0007669"/>
    <property type="project" value="InterPro"/>
</dbReference>
<dbReference type="PROSITE" id="PS51463">
    <property type="entry name" value="P_GLUCOSE_ISOMERASE_3"/>
    <property type="match status" value="1"/>
</dbReference>
<dbReference type="AlphaFoldDB" id="A0A7J5X5R7"/>
<evidence type="ECO:0000313" key="4">
    <source>
        <dbReference type="EMBL" id="KAF3832295.1"/>
    </source>
</evidence>
<dbReference type="Pfam" id="PF00342">
    <property type="entry name" value="PGI"/>
    <property type="match status" value="1"/>
</dbReference>
<comment type="caution">
    <text evidence="4">The sequence shown here is derived from an EMBL/GenBank/DDBJ whole genome shotgun (WGS) entry which is preliminary data.</text>
</comment>
<dbReference type="PANTHER" id="PTHR11469">
    <property type="entry name" value="GLUCOSE-6-PHOSPHATE ISOMERASE"/>
    <property type="match status" value="1"/>
</dbReference>
<evidence type="ECO:0008006" key="6">
    <source>
        <dbReference type="Google" id="ProtNLM"/>
    </source>
</evidence>
<dbReference type="PANTHER" id="PTHR11469:SF1">
    <property type="entry name" value="GLUCOSE-6-PHOSPHATE ISOMERASE"/>
    <property type="match status" value="1"/>
</dbReference>
<reference evidence="4 5" key="1">
    <citation type="submission" date="2020-03" db="EMBL/GenBank/DDBJ databases">
        <title>Dissostichus mawsoni Genome sequencing and assembly.</title>
        <authorList>
            <person name="Park H."/>
        </authorList>
    </citation>
    <scope>NUCLEOTIDE SEQUENCE [LARGE SCALE GENOMIC DNA]</scope>
    <source>
        <strain evidence="4">DM0001</strain>
        <tissue evidence="4">Muscle</tissue>
    </source>
</reference>
<keyword evidence="3" id="KW-0413">Isomerase</keyword>
<dbReference type="GO" id="GO:0006096">
    <property type="term" value="P:glycolytic process"/>
    <property type="evidence" value="ECO:0007669"/>
    <property type="project" value="UniProtKB-KW"/>
</dbReference>
<dbReference type="EMBL" id="JAAKFY010000027">
    <property type="protein sequence ID" value="KAF3832295.1"/>
    <property type="molecule type" value="Genomic_DNA"/>
</dbReference>
<dbReference type="GO" id="GO:0051156">
    <property type="term" value="P:glucose 6-phosphate metabolic process"/>
    <property type="evidence" value="ECO:0007669"/>
    <property type="project" value="TreeGrafter"/>
</dbReference>
<dbReference type="InterPro" id="IPR001672">
    <property type="entry name" value="G6P_Isomerase"/>
</dbReference>
<evidence type="ECO:0000256" key="2">
    <source>
        <dbReference type="ARBA" id="ARBA00023152"/>
    </source>
</evidence>
<accession>A0A7J5X5R7</accession>
<gene>
    <name evidence="4" type="ORF">F7725_025960</name>
</gene>
<sequence>MSSFEGKSRGIEAAREKMFSGEKINFTEDRAVLHVALRNRSNTPIMVNGKDVMPTSTKFWRR</sequence>
<dbReference type="GO" id="GO:0006094">
    <property type="term" value="P:gluconeogenesis"/>
    <property type="evidence" value="ECO:0007669"/>
    <property type="project" value="UniProtKB-KW"/>
</dbReference>
<name>A0A7J5X5R7_DISMA</name>
<dbReference type="GO" id="GO:0004347">
    <property type="term" value="F:glucose-6-phosphate isomerase activity"/>
    <property type="evidence" value="ECO:0007669"/>
    <property type="project" value="InterPro"/>
</dbReference>
<dbReference type="Proteomes" id="UP000518266">
    <property type="component" value="Unassembled WGS sequence"/>
</dbReference>
<organism evidence="4 5">
    <name type="scientific">Dissostichus mawsoni</name>
    <name type="common">Antarctic cod</name>
    <dbReference type="NCBI Taxonomy" id="36200"/>
    <lineage>
        <taxon>Eukaryota</taxon>
        <taxon>Metazoa</taxon>
        <taxon>Chordata</taxon>
        <taxon>Craniata</taxon>
        <taxon>Vertebrata</taxon>
        <taxon>Euteleostomi</taxon>
        <taxon>Actinopterygii</taxon>
        <taxon>Neopterygii</taxon>
        <taxon>Teleostei</taxon>
        <taxon>Neoteleostei</taxon>
        <taxon>Acanthomorphata</taxon>
        <taxon>Eupercaria</taxon>
        <taxon>Perciformes</taxon>
        <taxon>Notothenioidei</taxon>
        <taxon>Nototheniidae</taxon>
        <taxon>Dissostichus</taxon>
    </lineage>
</organism>